<dbReference type="Gene3D" id="3.40.50.1820">
    <property type="entry name" value="alpha/beta hydrolase"/>
    <property type="match status" value="1"/>
</dbReference>
<dbReference type="InterPro" id="IPR049492">
    <property type="entry name" value="BD-FAE-like_dom"/>
</dbReference>
<keyword evidence="2" id="KW-1133">Transmembrane helix</keyword>
<protein>
    <submittedName>
        <fullName evidence="4">Alpha/beta hydrolase</fullName>
    </submittedName>
</protein>
<dbReference type="EMBL" id="CP059165">
    <property type="protein sequence ID" value="QLL09841.1"/>
    <property type="molecule type" value="Genomic_DNA"/>
</dbReference>
<dbReference type="GO" id="GO:0016787">
    <property type="term" value="F:hydrolase activity"/>
    <property type="evidence" value="ECO:0007669"/>
    <property type="project" value="UniProtKB-KW"/>
</dbReference>
<dbReference type="RefSeq" id="WP_180918587.1">
    <property type="nucleotide sequence ID" value="NZ_CP059165.1"/>
</dbReference>
<proteinExistence type="predicted"/>
<dbReference type="PANTHER" id="PTHR48081:SF33">
    <property type="entry name" value="KYNURENINE FORMAMIDASE"/>
    <property type="match status" value="1"/>
</dbReference>
<keyword evidence="2" id="KW-0472">Membrane</keyword>
<organism evidence="4 5">
    <name type="scientific">Mycobacterium vicinigordonae</name>
    <dbReference type="NCBI Taxonomy" id="1719132"/>
    <lineage>
        <taxon>Bacteria</taxon>
        <taxon>Bacillati</taxon>
        <taxon>Actinomycetota</taxon>
        <taxon>Actinomycetes</taxon>
        <taxon>Mycobacteriales</taxon>
        <taxon>Mycobacteriaceae</taxon>
        <taxon>Mycobacterium</taxon>
    </lineage>
</organism>
<sequence>MSEFPLHILIAEAGVGTALARRGALRNRRGIVGLILALIAWLGLLGARRDATRSPQQLDDSLRLALGDAYQARPPAGDGSDDKLSLRELWFPRFTERKRYLLHEDLSYGDGGIRNNLDIWRRKDLPRDARAPVLLQIHGSAWVKGSKRGQGYPLLAHMAEKGWVCVAINYSLAPAARWPAHIIDVKRAIAWVKREIAYYGGDPDFIAVTGGSAGGHLTALAALSGNDPVFQPGFETADTSVQAGIPLYGVYDLLDRAGDSPAEQEEFLRRIVIGASLQDAYDVWDKGSPLSWVNEDAPPLFVIHGGIDTFTNPEQARAFVAALRRVSRNPVAYAELSGAQHAFDWLPSIRTRATVVAIDHFLTHVRQVPSASRAPMY</sequence>
<name>A0A7D6E517_9MYCO</name>
<keyword evidence="1 4" id="KW-0378">Hydrolase</keyword>
<reference evidence="4 5" key="2">
    <citation type="submission" date="2020-07" db="EMBL/GenBank/DDBJ databases">
        <authorList>
            <person name="Yu X."/>
        </authorList>
    </citation>
    <scope>NUCLEOTIDE SEQUENCE [LARGE SCALE GENOMIC DNA]</scope>
    <source>
        <strain evidence="5">24</strain>
    </source>
</reference>
<dbReference type="InterPro" id="IPR029058">
    <property type="entry name" value="AB_hydrolase_fold"/>
</dbReference>
<reference evidence="5" key="1">
    <citation type="submission" date="2020-07" db="EMBL/GenBank/DDBJ databases">
        <title>Description of Mycobacterium gordonae subsp. intergordonae subsp.nov. and Mycobacterium gordonae subsp. gordonae subsp. nov.</title>
        <authorList>
            <person name="Yu X."/>
        </authorList>
    </citation>
    <scope>NUCLEOTIDE SEQUENCE [LARGE SCALE GENOMIC DNA]</scope>
    <source>
        <strain evidence="5">24</strain>
    </source>
</reference>
<evidence type="ECO:0000256" key="2">
    <source>
        <dbReference type="SAM" id="Phobius"/>
    </source>
</evidence>
<reference evidence="5" key="3">
    <citation type="submission" date="2023-07" db="EMBL/GenBank/DDBJ databases">
        <title>Description of Mycobacterium gordonae subsp. intergordonae subsp.nov. and Mycobacterium gordonae subsp. gordonae subsp. nov.</title>
        <authorList>
            <person name="Huang H."/>
        </authorList>
    </citation>
    <scope>NUCLEOTIDE SEQUENCE [LARGE SCALE GENOMIC DNA]</scope>
    <source>
        <strain evidence="5">24</strain>
    </source>
</reference>
<accession>A0A7D6E517</accession>
<keyword evidence="2" id="KW-0812">Transmembrane</keyword>
<dbReference type="PANTHER" id="PTHR48081">
    <property type="entry name" value="AB HYDROLASE SUPERFAMILY PROTEIN C4A8.06C"/>
    <property type="match status" value="1"/>
</dbReference>
<dbReference type="SUPFAM" id="SSF53474">
    <property type="entry name" value="alpha/beta-Hydrolases"/>
    <property type="match status" value="1"/>
</dbReference>
<evidence type="ECO:0000313" key="5">
    <source>
        <dbReference type="Proteomes" id="UP000510682"/>
    </source>
</evidence>
<evidence type="ECO:0000256" key="1">
    <source>
        <dbReference type="ARBA" id="ARBA00022801"/>
    </source>
</evidence>
<feature type="domain" description="BD-FAE-like" evidence="3">
    <location>
        <begin position="127"/>
        <end position="323"/>
    </location>
</feature>
<dbReference type="KEGG" id="mgor:H0P51_13890"/>
<evidence type="ECO:0000259" key="3">
    <source>
        <dbReference type="Pfam" id="PF20434"/>
    </source>
</evidence>
<dbReference type="Pfam" id="PF20434">
    <property type="entry name" value="BD-FAE"/>
    <property type="match status" value="1"/>
</dbReference>
<feature type="transmembrane region" description="Helical" evidence="2">
    <location>
        <begin position="30"/>
        <end position="47"/>
    </location>
</feature>
<evidence type="ECO:0000313" key="4">
    <source>
        <dbReference type="EMBL" id="QLL09841.1"/>
    </source>
</evidence>
<keyword evidence="5" id="KW-1185">Reference proteome</keyword>
<dbReference type="AlphaFoldDB" id="A0A7D6E517"/>
<dbReference type="InterPro" id="IPR050300">
    <property type="entry name" value="GDXG_lipolytic_enzyme"/>
</dbReference>
<dbReference type="Proteomes" id="UP000510682">
    <property type="component" value="Chromosome"/>
</dbReference>
<gene>
    <name evidence="4" type="ORF">H0P51_13890</name>
</gene>